<dbReference type="InterPro" id="IPR038763">
    <property type="entry name" value="DHH_sf"/>
</dbReference>
<feature type="domain" description="DDH" evidence="1">
    <location>
        <begin position="15"/>
        <end position="156"/>
    </location>
</feature>
<protein>
    <recommendedName>
        <fullName evidence="5">DDH domain-containing protein</fullName>
    </recommendedName>
</protein>
<evidence type="ECO:0008006" key="5">
    <source>
        <dbReference type="Google" id="ProtNLM"/>
    </source>
</evidence>
<evidence type="ECO:0000313" key="3">
    <source>
        <dbReference type="EMBL" id="OGF12005.1"/>
    </source>
</evidence>
<dbReference type="Pfam" id="PF02272">
    <property type="entry name" value="DHHA1"/>
    <property type="match status" value="1"/>
</dbReference>
<dbReference type="Proteomes" id="UP000177230">
    <property type="component" value="Unassembled WGS sequence"/>
</dbReference>
<gene>
    <name evidence="3" type="ORF">A2024_03185</name>
</gene>
<evidence type="ECO:0000259" key="1">
    <source>
        <dbReference type="Pfam" id="PF01368"/>
    </source>
</evidence>
<accession>A0A1F5RC37</accession>
<reference evidence="3 4" key="1">
    <citation type="journal article" date="2016" name="Nat. Commun.">
        <title>Thousands of microbial genomes shed light on interconnected biogeochemical processes in an aquifer system.</title>
        <authorList>
            <person name="Anantharaman K."/>
            <person name="Brown C.T."/>
            <person name="Hug L.A."/>
            <person name="Sharon I."/>
            <person name="Castelle C.J."/>
            <person name="Probst A.J."/>
            <person name="Thomas B.C."/>
            <person name="Singh A."/>
            <person name="Wilkins M.J."/>
            <person name="Karaoz U."/>
            <person name="Brodie E.L."/>
            <person name="Williams K.H."/>
            <person name="Hubbard S.S."/>
            <person name="Banfield J.F."/>
        </authorList>
    </citation>
    <scope>NUCLEOTIDE SEQUENCE [LARGE SCALE GENOMIC DNA]</scope>
</reference>
<feature type="domain" description="DHHA1" evidence="2">
    <location>
        <begin position="232"/>
        <end position="315"/>
    </location>
</feature>
<name>A0A1F5RC37_9BACT</name>
<dbReference type="InterPro" id="IPR051319">
    <property type="entry name" value="Oligoribo/pAp-PDE_c-di-AMP_PDE"/>
</dbReference>
<evidence type="ECO:0000259" key="2">
    <source>
        <dbReference type="Pfam" id="PF02272"/>
    </source>
</evidence>
<comment type="caution">
    <text evidence="3">The sequence shown here is derived from an EMBL/GenBank/DDBJ whole genome shotgun (WGS) entry which is preliminary data.</text>
</comment>
<dbReference type="PANTHER" id="PTHR47618">
    <property type="entry name" value="BIFUNCTIONAL OLIGORIBONUCLEASE AND PAP PHOSPHATASE NRNA"/>
    <property type="match status" value="1"/>
</dbReference>
<dbReference type="Gene3D" id="3.10.310.30">
    <property type="match status" value="1"/>
</dbReference>
<dbReference type="Gene3D" id="3.90.1640.10">
    <property type="entry name" value="inorganic pyrophosphatase (n-terminal core)"/>
    <property type="match status" value="1"/>
</dbReference>
<dbReference type="AlphaFoldDB" id="A0A1F5RC37"/>
<dbReference type="GO" id="GO:0003676">
    <property type="term" value="F:nucleic acid binding"/>
    <property type="evidence" value="ECO:0007669"/>
    <property type="project" value="InterPro"/>
</dbReference>
<organism evidence="3 4">
    <name type="scientific">Candidatus Edwardsbacteria bacterium GWF2_54_11</name>
    <dbReference type="NCBI Taxonomy" id="1817851"/>
    <lineage>
        <taxon>Bacteria</taxon>
        <taxon>Candidatus Edwardsiibacteriota</taxon>
    </lineage>
</organism>
<dbReference type="EMBL" id="MFFM01000034">
    <property type="protein sequence ID" value="OGF12005.1"/>
    <property type="molecule type" value="Genomic_DNA"/>
</dbReference>
<proteinExistence type="predicted"/>
<dbReference type="PANTHER" id="PTHR47618:SF1">
    <property type="entry name" value="BIFUNCTIONAL OLIGORIBONUCLEASE AND PAP PHOSPHATASE NRNA"/>
    <property type="match status" value="1"/>
</dbReference>
<dbReference type="InterPro" id="IPR003156">
    <property type="entry name" value="DHHA1_dom"/>
</dbReference>
<dbReference type="Pfam" id="PF01368">
    <property type="entry name" value="DHH"/>
    <property type="match status" value="1"/>
</dbReference>
<dbReference type="InterPro" id="IPR001667">
    <property type="entry name" value="DDH_dom"/>
</dbReference>
<evidence type="ECO:0000313" key="4">
    <source>
        <dbReference type="Proteomes" id="UP000177230"/>
    </source>
</evidence>
<dbReference type="SUPFAM" id="SSF64182">
    <property type="entry name" value="DHH phosphoesterases"/>
    <property type="match status" value="1"/>
</dbReference>
<sequence>MTASEIAQALEKHRRIMVTSHVNPDGDSISSQLALASVLKTLGKRVSIINQDPVPERYRFLPGWESISSQMGAPDVTAVCVVDCANPQRLGQAAELITPATMELIVIDHHVSNDGFGHIQYIDPEASSTCELVYRISQKLGVKLTAEQATILLSGIMTDSGGFRYSNTSPATLRSAALLMESGAELAWISEQLYFQQPLRHLKVLGQLFSDLKTAANGKVSWVALTQEIARRHGFDINDSEEFVSHVLSVKGAEVGLLFKEQGNGIVRVSFRSKGRVDVNRLAAIFGGGGHLQAAGARVRGSIDEVTRKVVQTVEREL</sequence>